<organism evidence="1 2">
    <name type="scientific">Coccomyxa viridis</name>
    <dbReference type="NCBI Taxonomy" id="1274662"/>
    <lineage>
        <taxon>Eukaryota</taxon>
        <taxon>Viridiplantae</taxon>
        <taxon>Chlorophyta</taxon>
        <taxon>core chlorophytes</taxon>
        <taxon>Trebouxiophyceae</taxon>
        <taxon>Trebouxiophyceae incertae sedis</taxon>
        <taxon>Coccomyxaceae</taxon>
        <taxon>Coccomyxa</taxon>
    </lineage>
</organism>
<evidence type="ECO:0000313" key="2">
    <source>
        <dbReference type="Proteomes" id="UP001497392"/>
    </source>
</evidence>
<dbReference type="Proteomes" id="UP001497392">
    <property type="component" value="Unassembled WGS sequence"/>
</dbReference>
<accession>A0ABP1G780</accession>
<protein>
    <submittedName>
        <fullName evidence="1">G10154 protein</fullName>
    </submittedName>
</protein>
<proteinExistence type="predicted"/>
<name>A0ABP1G780_9CHLO</name>
<reference evidence="1 2" key="1">
    <citation type="submission" date="2024-06" db="EMBL/GenBank/DDBJ databases">
        <authorList>
            <person name="Kraege A."/>
            <person name="Thomma B."/>
        </authorList>
    </citation>
    <scope>NUCLEOTIDE SEQUENCE [LARGE SCALE GENOMIC DNA]</scope>
</reference>
<evidence type="ECO:0000313" key="1">
    <source>
        <dbReference type="EMBL" id="CAL5227230.1"/>
    </source>
</evidence>
<dbReference type="EMBL" id="CAXHTA020000017">
    <property type="protein sequence ID" value="CAL5227230.1"/>
    <property type="molecule type" value="Genomic_DNA"/>
</dbReference>
<keyword evidence="2" id="KW-1185">Reference proteome</keyword>
<comment type="caution">
    <text evidence="1">The sequence shown here is derived from an EMBL/GenBank/DDBJ whole genome shotgun (WGS) entry which is preliminary data.</text>
</comment>
<gene>
    <name evidence="1" type="primary">g10154</name>
    <name evidence="1" type="ORF">VP750_LOCUS9136</name>
</gene>
<sequence>MITAEELYHEAEAKSAAADALIKAAHTLEENGRHWAPRVKMLQAADLLEEARTLRERALTCGGQDRGASGVVSGAAAPSFYRSLQHVLPTPSECANIPSQIQRVREGMDGCGGHMLDHRPIEYRGVPLEVLCKAFAECSDLMHTVEPMPADCKAAGAMAQVTSQVGRDATAQLQQDMHNIFEAWLGHRIVLTQPGPGESGPSISGSVGGHVVLLVKVMTDQGGDARAELLHCYLDHLATQERIDGLLQRSCMPVLSVEIKGGILSVGGFAADEHTLLSEPLRQPVQLYLSNFPQHMLAVAQALAAIRLTLDSLAAEQQHAADTRSSPPELWAGRPWLLCQGQFESWQVQKLWGDTIYLLEPPQTAAGSQSPGTSAAGAQVQPSQLVAKFWQPQGDHALGDLVQAAWHEQGVAPEVVATFPAGSWRLTVMRYLALEEGWAPLLWLAPSSHKLRASLIADMEADGGDPSTVVPADETEWRALQIEALRALGKGHRAQVKLPAGMEPVDGEEVRSVHADARLINTVARRGPGGWEVQFVDFAWSGIQKLSRYPVLMNPEMPWPEGAQPRAHLIQHHDEDLLLMELRSG</sequence>